<keyword evidence="2" id="KW-1185">Reference proteome</keyword>
<dbReference type="Proteomes" id="UP000257109">
    <property type="component" value="Unassembled WGS sequence"/>
</dbReference>
<dbReference type="AlphaFoldDB" id="A0A371E9K2"/>
<feature type="non-terminal residue" evidence="1">
    <location>
        <position position="1"/>
    </location>
</feature>
<gene>
    <name evidence="1" type="ORF">CR513_58934</name>
</gene>
<reference evidence="1" key="1">
    <citation type="submission" date="2018-05" db="EMBL/GenBank/DDBJ databases">
        <title>Draft genome of Mucuna pruriens seed.</title>
        <authorList>
            <person name="Nnadi N.E."/>
            <person name="Vos R."/>
            <person name="Hasami M.H."/>
            <person name="Devisetty U.K."/>
            <person name="Aguiy J.C."/>
        </authorList>
    </citation>
    <scope>NUCLEOTIDE SEQUENCE [LARGE SCALE GENOMIC DNA]</scope>
    <source>
        <strain evidence="1">JCA_2017</strain>
    </source>
</reference>
<evidence type="ECO:0000313" key="1">
    <source>
        <dbReference type="EMBL" id="RDX62701.1"/>
    </source>
</evidence>
<dbReference type="Pfam" id="PF02992">
    <property type="entry name" value="Transposase_21"/>
    <property type="match status" value="1"/>
</dbReference>
<evidence type="ECO:0000313" key="2">
    <source>
        <dbReference type="Proteomes" id="UP000257109"/>
    </source>
</evidence>
<organism evidence="1 2">
    <name type="scientific">Mucuna pruriens</name>
    <name type="common">Velvet bean</name>
    <name type="synonym">Dolichos pruriens</name>
    <dbReference type="NCBI Taxonomy" id="157652"/>
    <lineage>
        <taxon>Eukaryota</taxon>
        <taxon>Viridiplantae</taxon>
        <taxon>Streptophyta</taxon>
        <taxon>Embryophyta</taxon>
        <taxon>Tracheophyta</taxon>
        <taxon>Spermatophyta</taxon>
        <taxon>Magnoliopsida</taxon>
        <taxon>eudicotyledons</taxon>
        <taxon>Gunneridae</taxon>
        <taxon>Pentapetalae</taxon>
        <taxon>rosids</taxon>
        <taxon>fabids</taxon>
        <taxon>Fabales</taxon>
        <taxon>Fabaceae</taxon>
        <taxon>Papilionoideae</taxon>
        <taxon>50 kb inversion clade</taxon>
        <taxon>NPAAA clade</taxon>
        <taxon>indigoferoid/millettioid clade</taxon>
        <taxon>Phaseoleae</taxon>
        <taxon>Mucuna</taxon>
    </lineage>
</organism>
<dbReference type="EMBL" id="QJKJ01015332">
    <property type="protein sequence ID" value="RDX62701.1"/>
    <property type="molecule type" value="Genomic_DNA"/>
</dbReference>
<dbReference type="OrthoDB" id="1729475at2759"/>
<comment type="caution">
    <text evidence="1">The sequence shown here is derived from an EMBL/GenBank/DDBJ whole genome shotgun (WGS) entry which is preliminary data.</text>
</comment>
<dbReference type="PANTHER" id="PTHR10775:SF180">
    <property type="entry name" value="TRANSPOSON, EN_SPM-LIKE, TRANSPOSASE-ASSOCIATED DOMAIN PROTEIN-RELATED"/>
    <property type="match status" value="1"/>
</dbReference>
<accession>A0A371E9K2</accession>
<dbReference type="InterPro" id="IPR004242">
    <property type="entry name" value="Transposase_21"/>
</dbReference>
<sequence>MTSSIGDLQPSSLVVHEVKLRNDINVYLSPLVEDLRLLWDEGIDMFDGYNNQNFKMRAMLFYTINDFSVYGNLFGYSVKGHKACHICEKTTSYYQLTKKEDILKKAFNECQGNDVVPRALTRDEAQRQPWTYECRLYVTKHLLNIVFNDNTVPFLEEEIDDIRRLFSVG</sequence>
<protein>
    <submittedName>
        <fullName evidence="1">Uncharacterized protein</fullName>
    </submittedName>
</protein>
<proteinExistence type="predicted"/>
<name>A0A371E9K2_MUCPR</name>
<dbReference type="PANTHER" id="PTHR10775">
    <property type="entry name" value="OS08G0208400 PROTEIN"/>
    <property type="match status" value="1"/>
</dbReference>